<dbReference type="PANTHER" id="PTHR24373:SF398">
    <property type="entry name" value="LEUCINE-RICH REPEAT-CONTAINING G-PROTEIN COUPLED RECEPTOR 6"/>
    <property type="match status" value="1"/>
</dbReference>
<feature type="transmembrane region" description="Helical" evidence="2">
    <location>
        <begin position="192"/>
        <end position="211"/>
    </location>
</feature>
<protein>
    <recommendedName>
        <fullName evidence="5">LNR domain-containing protein</fullName>
    </recommendedName>
</protein>
<organism evidence="3 4">
    <name type="scientific">Saprolegnia diclina (strain VS20)</name>
    <dbReference type="NCBI Taxonomy" id="1156394"/>
    <lineage>
        <taxon>Eukaryota</taxon>
        <taxon>Sar</taxon>
        <taxon>Stramenopiles</taxon>
        <taxon>Oomycota</taxon>
        <taxon>Saprolegniomycetes</taxon>
        <taxon>Saprolegniales</taxon>
        <taxon>Saprolegniaceae</taxon>
        <taxon>Saprolegnia</taxon>
    </lineage>
</organism>
<dbReference type="EMBL" id="JH767166">
    <property type="protein sequence ID" value="EQC31972.1"/>
    <property type="molecule type" value="Genomic_DNA"/>
</dbReference>
<keyword evidence="4" id="KW-1185">Reference proteome</keyword>
<dbReference type="GO" id="GO:0005615">
    <property type="term" value="C:extracellular space"/>
    <property type="evidence" value="ECO:0007669"/>
    <property type="project" value="TreeGrafter"/>
</dbReference>
<evidence type="ECO:0008006" key="5">
    <source>
        <dbReference type="Google" id="ProtNLM"/>
    </source>
</evidence>
<gene>
    <name evidence="3" type="ORF">SDRG_10486</name>
</gene>
<dbReference type="RefSeq" id="XP_008614700.1">
    <property type="nucleotide sequence ID" value="XM_008616478.1"/>
</dbReference>
<dbReference type="PANTHER" id="PTHR24373">
    <property type="entry name" value="SLIT RELATED LEUCINE-RICH REPEAT NEURONAL PROTEIN"/>
    <property type="match status" value="1"/>
</dbReference>
<dbReference type="AlphaFoldDB" id="T0RPS2"/>
<dbReference type="GeneID" id="19951213"/>
<dbReference type="OMA" id="YYRHVCD"/>
<accession>T0RPS2</accession>
<dbReference type="STRING" id="1156394.T0RPS2"/>
<dbReference type="GO" id="GO:0031012">
    <property type="term" value="C:extracellular matrix"/>
    <property type="evidence" value="ECO:0007669"/>
    <property type="project" value="TreeGrafter"/>
</dbReference>
<evidence type="ECO:0000313" key="4">
    <source>
        <dbReference type="Proteomes" id="UP000030762"/>
    </source>
</evidence>
<keyword evidence="2" id="KW-0472">Membrane</keyword>
<proteinExistence type="predicted"/>
<evidence type="ECO:0000256" key="2">
    <source>
        <dbReference type="SAM" id="Phobius"/>
    </source>
</evidence>
<name>T0RPS2_SAPDV</name>
<reference evidence="3 4" key="1">
    <citation type="submission" date="2012-04" db="EMBL/GenBank/DDBJ databases">
        <title>The Genome Sequence of Saprolegnia declina VS20.</title>
        <authorList>
            <consortium name="The Broad Institute Genome Sequencing Platform"/>
            <person name="Russ C."/>
            <person name="Nusbaum C."/>
            <person name="Tyler B."/>
            <person name="van West P."/>
            <person name="Dieguez-Uribeondo J."/>
            <person name="de Bruijn I."/>
            <person name="Tripathy S."/>
            <person name="Jiang R."/>
            <person name="Young S.K."/>
            <person name="Zeng Q."/>
            <person name="Gargeya S."/>
            <person name="Fitzgerald M."/>
            <person name="Haas B."/>
            <person name="Abouelleil A."/>
            <person name="Alvarado L."/>
            <person name="Arachchi H.M."/>
            <person name="Berlin A."/>
            <person name="Chapman S.B."/>
            <person name="Goldberg J."/>
            <person name="Griggs A."/>
            <person name="Gujja S."/>
            <person name="Hansen M."/>
            <person name="Howarth C."/>
            <person name="Imamovic A."/>
            <person name="Larimer J."/>
            <person name="McCowen C."/>
            <person name="Montmayeur A."/>
            <person name="Murphy C."/>
            <person name="Neiman D."/>
            <person name="Pearson M."/>
            <person name="Priest M."/>
            <person name="Roberts A."/>
            <person name="Saif S."/>
            <person name="Shea T."/>
            <person name="Sisk P."/>
            <person name="Sykes S."/>
            <person name="Wortman J."/>
            <person name="Nusbaum C."/>
            <person name="Birren B."/>
        </authorList>
    </citation>
    <scope>NUCLEOTIDE SEQUENCE [LARGE SCALE GENOMIC DNA]</scope>
    <source>
        <strain evidence="3 4">VS20</strain>
    </source>
</reference>
<feature type="transmembrane region" description="Helical" evidence="2">
    <location>
        <begin position="70"/>
        <end position="93"/>
    </location>
</feature>
<dbReference type="Proteomes" id="UP000030762">
    <property type="component" value="Unassembled WGS sequence"/>
</dbReference>
<evidence type="ECO:0000256" key="1">
    <source>
        <dbReference type="ARBA" id="ARBA00022729"/>
    </source>
</evidence>
<feature type="transmembrane region" description="Helical" evidence="2">
    <location>
        <begin position="223"/>
        <end position="240"/>
    </location>
</feature>
<dbReference type="InterPro" id="IPR032675">
    <property type="entry name" value="LRR_dom_sf"/>
</dbReference>
<feature type="transmembrane region" description="Helical" evidence="2">
    <location>
        <begin position="105"/>
        <end position="127"/>
    </location>
</feature>
<dbReference type="VEuPathDB" id="FungiDB:SDRG_10486"/>
<dbReference type="Gene3D" id="3.80.10.10">
    <property type="entry name" value="Ribonuclease Inhibitor"/>
    <property type="match status" value="1"/>
</dbReference>
<dbReference type="SUPFAM" id="SSF52058">
    <property type="entry name" value="L domain-like"/>
    <property type="match status" value="1"/>
</dbReference>
<keyword evidence="2" id="KW-0812">Transmembrane</keyword>
<feature type="transmembrane region" description="Helical" evidence="2">
    <location>
        <begin position="365"/>
        <end position="390"/>
    </location>
</feature>
<dbReference type="InParanoid" id="T0RPS2"/>
<evidence type="ECO:0000313" key="3">
    <source>
        <dbReference type="EMBL" id="EQC31972.1"/>
    </source>
</evidence>
<dbReference type="eggNOG" id="KOG0619">
    <property type="taxonomic scope" value="Eukaryota"/>
</dbReference>
<dbReference type="OrthoDB" id="1055097at2759"/>
<sequence length="680" mass="74933">MASEPLQPTRSSFSRQSTWSSLSRSVSGVLTKSVSDARLTKWLAKPFEATDEFTGDETIQALKECLQCPILGFCLLKHVLSAVYFSVVTISLVNMTPNEAATIQIYSPSASIVYSLIAAVCHGYTIVELISQLVWRSEPKAQARPRFGLLRQCFDRVQQSRTSTCWFQLLEISAQSYQAWSLSYMVSSMPVVALYTACIAINALLSPWLLCSRIAYVHRTLRLFINGIFGFTLTTGFPLVELVPRLLTRRAMPRVQLSQLRNDPIWVTTMVLYTRGFSSTTGVGLVVKIVSTGLNFWTLRLLVSSIWDTPKRKPASFKLGPRASQIFPSPVKGPTEHEMPLRRSSRIASLSQLPQARYWNFQISVAAKMLCAILGGWGALLLVATGLLVAQPSSAACPLDCVLHVTPLFRLSCDCVYYRHVCDENASSNLTALISPSRLGDGLFYLEIAQCALPSGLPPSFLLPFKSLLAVRILYSNMTAYDGVLPPSLLYLEIRYSQLTQVPAMIASALPPNLIYLALDGNTIAHIPRATLQAWHPLTSLHLSETSISDAVFSAIVDELPQLTELSLHHTTVTTVPTRLFDMPLLTHVYLSSTDISTLRFPLDAASPLLLFDVTCTATVRCGLWPAYVVQGHNATYCPSPTRSEACSPALLDNHFCDAPCATPKFADDDGTCTPYFRPT</sequence>
<keyword evidence="2" id="KW-1133">Transmembrane helix</keyword>
<keyword evidence="1" id="KW-0732">Signal</keyword>
<dbReference type="InterPro" id="IPR050328">
    <property type="entry name" value="Dev_Immune_Receptor"/>
</dbReference>